<accession>A0A2I0MB10</accession>
<evidence type="ECO:0000256" key="1">
    <source>
        <dbReference type="ARBA" id="ARBA00004906"/>
    </source>
</evidence>
<dbReference type="Gene3D" id="3.50.30.30">
    <property type="match status" value="1"/>
</dbReference>
<keyword evidence="8" id="KW-0732">Signal</keyword>
<feature type="compositionally biased region" description="Basic and acidic residues" evidence="6">
    <location>
        <begin position="335"/>
        <end position="345"/>
    </location>
</feature>
<feature type="chain" id="PRO_5014172223" evidence="8">
    <location>
        <begin position="26"/>
        <end position="389"/>
    </location>
</feature>
<protein>
    <submittedName>
        <fullName evidence="11">Ring finger protein 128, E3 ubiquitin protein ligase</fullName>
    </submittedName>
</protein>
<evidence type="ECO:0000313" key="12">
    <source>
        <dbReference type="Proteomes" id="UP000053872"/>
    </source>
</evidence>
<keyword evidence="3" id="KW-0863">Zinc-finger</keyword>
<evidence type="ECO:0000256" key="2">
    <source>
        <dbReference type="ARBA" id="ARBA00022723"/>
    </source>
</evidence>
<keyword evidence="5" id="KW-0862">Zinc</keyword>
<dbReference type="InterPro" id="IPR013083">
    <property type="entry name" value="Znf_RING/FYVE/PHD"/>
</dbReference>
<feature type="domain" description="Zinc finger RING-H2-type" evidence="10">
    <location>
        <begin position="246"/>
        <end position="276"/>
    </location>
</feature>
<evidence type="ECO:0000313" key="11">
    <source>
        <dbReference type="EMBL" id="PKK26863.1"/>
    </source>
</evidence>
<dbReference type="AlphaFoldDB" id="A0A2I0MB10"/>
<feature type="compositionally biased region" description="Polar residues" evidence="6">
    <location>
        <begin position="296"/>
        <end position="309"/>
    </location>
</feature>
<evidence type="ECO:0000256" key="7">
    <source>
        <dbReference type="SAM" id="Phobius"/>
    </source>
</evidence>
<dbReference type="CDD" id="cd02122">
    <property type="entry name" value="PA_GRAIL_like"/>
    <property type="match status" value="1"/>
</dbReference>
<dbReference type="Pfam" id="PF02225">
    <property type="entry name" value="PA"/>
    <property type="match status" value="1"/>
</dbReference>
<keyword evidence="4" id="KW-0833">Ubl conjugation pathway</keyword>
<evidence type="ECO:0000256" key="3">
    <source>
        <dbReference type="ARBA" id="ARBA00022771"/>
    </source>
</evidence>
<dbReference type="SUPFAM" id="SSF52025">
    <property type="entry name" value="PA domain"/>
    <property type="match status" value="1"/>
</dbReference>
<name>A0A2I0MB10_COLLI</name>
<keyword evidence="7" id="KW-0472">Membrane</keyword>
<feature type="region of interest" description="Disordered" evidence="6">
    <location>
        <begin position="293"/>
        <end position="389"/>
    </location>
</feature>
<dbReference type="GO" id="GO:0008270">
    <property type="term" value="F:zinc ion binding"/>
    <property type="evidence" value="ECO:0007669"/>
    <property type="project" value="UniProtKB-KW"/>
</dbReference>
<feature type="transmembrane region" description="Helical" evidence="7">
    <location>
        <begin position="179"/>
        <end position="201"/>
    </location>
</feature>
<dbReference type="InterPro" id="IPR046450">
    <property type="entry name" value="PA_dom_sf"/>
</dbReference>
<dbReference type="InParanoid" id="A0A2I0MB10"/>
<evidence type="ECO:0000256" key="8">
    <source>
        <dbReference type="SAM" id="SignalP"/>
    </source>
</evidence>
<dbReference type="Proteomes" id="UP000053872">
    <property type="component" value="Unassembled WGS sequence"/>
</dbReference>
<proteinExistence type="predicted"/>
<dbReference type="PANTHER" id="PTHR16200">
    <property type="entry name" value="RING ZINC FINGER"/>
    <property type="match status" value="1"/>
</dbReference>
<dbReference type="InterPro" id="IPR024766">
    <property type="entry name" value="Znf_RING_H2"/>
</dbReference>
<gene>
    <name evidence="11" type="primary">RNF128</name>
    <name evidence="11" type="ORF">A306_00007527</name>
</gene>
<evidence type="ECO:0000259" key="10">
    <source>
        <dbReference type="Pfam" id="PF12678"/>
    </source>
</evidence>
<keyword evidence="12" id="KW-1185">Reference proteome</keyword>
<evidence type="ECO:0000259" key="9">
    <source>
        <dbReference type="Pfam" id="PF02225"/>
    </source>
</evidence>
<comment type="pathway">
    <text evidence="1">Protein modification; protein ubiquitination.</text>
</comment>
<keyword evidence="2" id="KW-0479">Metal-binding</keyword>
<dbReference type="InterPro" id="IPR003137">
    <property type="entry name" value="PA_domain"/>
</dbReference>
<dbReference type="SUPFAM" id="SSF57850">
    <property type="entry name" value="RING/U-box"/>
    <property type="match status" value="1"/>
</dbReference>
<dbReference type="Pfam" id="PF12678">
    <property type="entry name" value="zf-rbx1"/>
    <property type="match status" value="1"/>
</dbReference>
<feature type="signal peptide" evidence="8">
    <location>
        <begin position="1"/>
        <end position="25"/>
    </location>
</feature>
<dbReference type="FunFam" id="3.50.30.30:FF:000003">
    <property type="entry name" value="E3 ubiquitin-protein ligase RNF128"/>
    <property type="match status" value="1"/>
</dbReference>
<dbReference type="EMBL" id="AKCR02000023">
    <property type="protein sequence ID" value="PKK26863.1"/>
    <property type="molecule type" value="Genomic_DNA"/>
</dbReference>
<reference evidence="11 12" key="1">
    <citation type="journal article" date="2013" name="Science">
        <title>Genomic diversity and evolution of the head crest in the rock pigeon.</title>
        <authorList>
            <person name="Shapiro M.D."/>
            <person name="Kronenberg Z."/>
            <person name="Li C."/>
            <person name="Domyan E.T."/>
            <person name="Pan H."/>
            <person name="Campbell M."/>
            <person name="Tan H."/>
            <person name="Huff C.D."/>
            <person name="Hu H."/>
            <person name="Vickrey A.I."/>
            <person name="Nielsen S.C."/>
            <person name="Stringham S.A."/>
            <person name="Hu H."/>
            <person name="Willerslev E."/>
            <person name="Gilbert M.T."/>
            <person name="Yandell M."/>
            <person name="Zhang G."/>
            <person name="Wang J."/>
        </authorList>
    </citation>
    <scope>NUCLEOTIDE SEQUENCE [LARGE SCALE GENOMIC DNA]</scope>
    <source>
        <tissue evidence="11">Blood</tissue>
    </source>
</reference>
<feature type="domain" description="PA" evidence="9">
    <location>
        <begin position="75"/>
        <end position="151"/>
    </location>
</feature>
<keyword evidence="7" id="KW-0812">Transmembrane</keyword>
<comment type="caution">
    <text evidence="11">The sequence shown here is derived from an EMBL/GenBank/DDBJ whole genome shotgun (WGS) entry which is preliminary data.</text>
</comment>
<dbReference type="Gene3D" id="3.30.40.10">
    <property type="entry name" value="Zinc/RING finger domain, C3HC4 (zinc finger)"/>
    <property type="match status" value="1"/>
</dbReference>
<dbReference type="InterPro" id="IPR051073">
    <property type="entry name" value="ZNRF3_Arkadia_E3_ligases"/>
</dbReference>
<evidence type="ECO:0000256" key="6">
    <source>
        <dbReference type="SAM" id="MobiDB-lite"/>
    </source>
</evidence>
<evidence type="ECO:0000256" key="5">
    <source>
        <dbReference type="ARBA" id="ARBA00022833"/>
    </source>
</evidence>
<sequence length="389" mass="42524">MKQVAKFSFFCLLVIVSTLFKTTVAISVRASIRLLYHNSTSKWSASEKCECGLYGLNSPLLSARGLVGIPKSDLQACNANTQFTVAEPPWIALIERGNCSFAEKIAVAARRGATAAVIYNTPSKGNRTILMSHLGAESIVAIMIGNLKGMEILHRIESGLKVTMAIEVGKKHSPWMNQYSIFFISVSFFIVTAATMGYFVFYSARRLRIARAQSKKQVFNRLLVEVQCYYELSGFQKATNVINASVVDSTGKIHHLFHKNCIDPWLLEHRTCPMCKCDILTALGIEVDVEEGAESAQPTVSSGTPNASAVNEEDNSSETASSGYASVQGADESVPEEHAPSENDSMRLVNNESQLSAVKVLPHADNPSFEADETQDREVCPKNVPSNMV</sequence>
<organism evidence="11 12">
    <name type="scientific">Columba livia</name>
    <name type="common">Rock dove</name>
    <dbReference type="NCBI Taxonomy" id="8932"/>
    <lineage>
        <taxon>Eukaryota</taxon>
        <taxon>Metazoa</taxon>
        <taxon>Chordata</taxon>
        <taxon>Craniata</taxon>
        <taxon>Vertebrata</taxon>
        <taxon>Euteleostomi</taxon>
        <taxon>Archelosauria</taxon>
        <taxon>Archosauria</taxon>
        <taxon>Dinosauria</taxon>
        <taxon>Saurischia</taxon>
        <taxon>Theropoda</taxon>
        <taxon>Coelurosauria</taxon>
        <taxon>Aves</taxon>
        <taxon>Neognathae</taxon>
        <taxon>Neoaves</taxon>
        <taxon>Columbimorphae</taxon>
        <taxon>Columbiformes</taxon>
        <taxon>Columbidae</taxon>
        <taxon>Columba</taxon>
    </lineage>
</organism>
<dbReference type="STRING" id="8932.A0A2I0MB10"/>
<keyword evidence="7" id="KW-1133">Transmembrane helix</keyword>
<evidence type="ECO:0000256" key="4">
    <source>
        <dbReference type="ARBA" id="ARBA00022786"/>
    </source>
</evidence>